<dbReference type="STRING" id="1458985.BJP34_24225"/>
<dbReference type="FunFam" id="3.40.50.300:FF:000218">
    <property type="entry name" value="Multidrug ABC transporter ATP-binding protein"/>
    <property type="match status" value="1"/>
</dbReference>
<evidence type="ECO:0000256" key="7">
    <source>
        <dbReference type="SAM" id="Phobius"/>
    </source>
</evidence>
<feature type="transmembrane region" description="Helical" evidence="7">
    <location>
        <begin position="294"/>
        <end position="312"/>
    </location>
</feature>
<feature type="transmembrane region" description="Helical" evidence="7">
    <location>
        <begin position="318"/>
        <end position="338"/>
    </location>
</feature>
<dbReference type="Gene3D" id="3.40.50.300">
    <property type="entry name" value="P-loop containing nucleotide triphosphate hydrolases"/>
    <property type="match status" value="1"/>
</dbReference>
<keyword evidence="5 7" id="KW-1133">Transmembrane helix</keyword>
<dbReference type="PROSITE" id="PS50893">
    <property type="entry name" value="ABC_TRANSPORTER_2"/>
    <property type="match status" value="1"/>
</dbReference>
<dbReference type="PANTHER" id="PTHR43394:SF1">
    <property type="entry name" value="ATP-BINDING CASSETTE SUB-FAMILY B MEMBER 10, MITOCHONDRIAL"/>
    <property type="match status" value="1"/>
</dbReference>
<evidence type="ECO:0000313" key="11">
    <source>
        <dbReference type="Proteomes" id="UP000177870"/>
    </source>
</evidence>
<evidence type="ECO:0000256" key="6">
    <source>
        <dbReference type="ARBA" id="ARBA00023136"/>
    </source>
</evidence>
<dbReference type="InterPro" id="IPR039421">
    <property type="entry name" value="Type_1_exporter"/>
</dbReference>
<evidence type="ECO:0000256" key="5">
    <source>
        <dbReference type="ARBA" id="ARBA00022989"/>
    </source>
</evidence>
<feature type="transmembrane region" description="Helical" evidence="7">
    <location>
        <begin position="178"/>
        <end position="199"/>
    </location>
</feature>
<dbReference type="PROSITE" id="PS50929">
    <property type="entry name" value="ABC_TM1F"/>
    <property type="match status" value="1"/>
</dbReference>
<dbReference type="Gene3D" id="1.20.1560.10">
    <property type="entry name" value="ABC transporter type 1, transmembrane domain"/>
    <property type="match status" value="1"/>
</dbReference>
<dbReference type="InterPro" id="IPR017871">
    <property type="entry name" value="ABC_transporter-like_CS"/>
</dbReference>
<dbReference type="InterPro" id="IPR003439">
    <property type="entry name" value="ABC_transporter-like_ATP-bd"/>
</dbReference>
<keyword evidence="4 10" id="KW-0067">ATP-binding</keyword>
<dbReference type="PANTHER" id="PTHR43394">
    <property type="entry name" value="ATP-DEPENDENT PERMEASE MDL1, MITOCHONDRIAL"/>
    <property type="match status" value="1"/>
</dbReference>
<proteinExistence type="predicted"/>
<comment type="subcellular location">
    <subcellularLocation>
        <location evidence="1">Cell membrane</location>
        <topology evidence="1">Multi-pass membrane protein</topology>
    </subcellularLocation>
</comment>
<dbReference type="PROSITE" id="PS00211">
    <property type="entry name" value="ABC_TRANSPORTER_1"/>
    <property type="match status" value="1"/>
</dbReference>
<dbReference type="GO" id="GO:0015421">
    <property type="term" value="F:ABC-type oligopeptide transporter activity"/>
    <property type="evidence" value="ECO:0007669"/>
    <property type="project" value="TreeGrafter"/>
</dbReference>
<feature type="transmembrane region" description="Helical" evidence="7">
    <location>
        <begin position="101"/>
        <end position="121"/>
    </location>
</feature>
<dbReference type="AlphaFoldDB" id="A0A1D8TWU9"/>
<dbReference type="GO" id="GO:0005524">
    <property type="term" value="F:ATP binding"/>
    <property type="evidence" value="ECO:0007669"/>
    <property type="project" value="UniProtKB-KW"/>
</dbReference>
<dbReference type="KEGG" id="mpro:BJP34_24225"/>
<name>A0A1D8TWU9_9CYAN</name>
<dbReference type="InterPro" id="IPR027417">
    <property type="entry name" value="P-loop_NTPase"/>
</dbReference>
<keyword evidence="2 7" id="KW-0812">Transmembrane</keyword>
<protein>
    <submittedName>
        <fullName evidence="10">ABC transporter ATP-binding protein</fullName>
    </submittedName>
</protein>
<keyword evidence="6 7" id="KW-0472">Membrane</keyword>
<evidence type="ECO:0000259" key="8">
    <source>
        <dbReference type="PROSITE" id="PS50893"/>
    </source>
</evidence>
<evidence type="ECO:0000256" key="2">
    <source>
        <dbReference type="ARBA" id="ARBA00022692"/>
    </source>
</evidence>
<dbReference type="InterPro" id="IPR003593">
    <property type="entry name" value="AAA+_ATPase"/>
</dbReference>
<keyword evidence="3" id="KW-0547">Nucleotide-binding</keyword>
<dbReference type="NCBIfam" id="NF045513">
    <property type="entry name" value="HepA_fam_ABC"/>
    <property type="match status" value="1"/>
</dbReference>
<dbReference type="Proteomes" id="UP000177870">
    <property type="component" value="Chromosome"/>
</dbReference>
<dbReference type="SUPFAM" id="SSF90123">
    <property type="entry name" value="ABC transporter transmembrane region"/>
    <property type="match status" value="1"/>
</dbReference>
<dbReference type="EMBL" id="CP017599">
    <property type="protein sequence ID" value="AOX02131.1"/>
    <property type="molecule type" value="Genomic_DNA"/>
</dbReference>
<accession>A0A1D8TWU9</accession>
<evidence type="ECO:0000256" key="1">
    <source>
        <dbReference type="ARBA" id="ARBA00004651"/>
    </source>
</evidence>
<dbReference type="SMART" id="SM00382">
    <property type="entry name" value="AAA"/>
    <property type="match status" value="1"/>
</dbReference>
<dbReference type="Pfam" id="PF00664">
    <property type="entry name" value="ABC_membrane"/>
    <property type="match status" value="1"/>
</dbReference>
<dbReference type="SUPFAM" id="SSF52540">
    <property type="entry name" value="P-loop containing nucleoside triphosphate hydrolases"/>
    <property type="match status" value="1"/>
</dbReference>
<dbReference type="InterPro" id="IPR011527">
    <property type="entry name" value="ABC1_TM_dom"/>
</dbReference>
<evidence type="ECO:0000256" key="4">
    <source>
        <dbReference type="ARBA" id="ARBA00022840"/>
    </source>
</evidence>
<dbReference type="GO" id="GO:0016887">
    <property type="term" value="F:ATP hydrolysis activity"/>
    <property type="evidence" value="ECO:0007669"/>
    <property type="project" value="InterPro"/>
</dbReference>
<feature type="domain" description="ABC transmembrane type-1" evidence="9">
    <location>
        <begin position="48"/>
        <end position="347"/>
    </location>
</feature>
<feature type="domain" description="ABC transporter" evidence="8">
    <location>
        <begin position="381"/>
        <end position="615"/>
    </location>
</feature>
<evidence type="ECO:0000259" key="9">
    <source>
        <dbReference type="PROSITE" id="PS50929"/>
    </source>
</evidence>
<dbReference type="InterPro" id="IPR036640">
    <property type="entry name" value="ABC1_TM_sf"/>
</dbReference>
<reference evidence="11" key="1">
    <citation type="submission" date="2016-10" db="EMBL/GenBank/DDBJ databases">
        <title>Comparative genomics uncovers the prolific and rare metabolic potential of the cyanobacterial genus Moorea.</title>
        <authorList>
            <person name="Leao T."/>
            <person name="Castelao G."/>
            <person name="Korobeynikov A."/>
            <person name="Monroe E.A."/>
            <person name="Podell S."/>
            <person name="Glukhov E."/>
            <person name="Allen E."/>
            <person name="Gerwick W.H."/>
            <person name="Gerwick L."/>
        </authorList>
    </citation>
    <scope>NUCLEOTIDE SEQUENCE [LARGE SCALE GENOMIC DNA]</scope>
    <source>
        <strain evidence="11">PAL-8-15-08-1</strain>
    </source>
</reference>
<dbReference type="Pfam" id="PF00005">
    <property type="entry name" value="ABC_tran"/>
    <property type="match status" value="1"/>
</dbReference>
<gene>
    <name evidence="10" type="ORF">BJP34_24225</name>
</gene>
<dbReference type="OrthoDB" id="501491at2"/>
<dbReference type="RefSeq" id="WP_070394555.1">
    <property type="nucleotide sequence ID" value="NZ_CP017599.1"/>
</dbReference>
<dbReference type="GO" id="GO:0005886">
    <property type="term" value="C:plasma membrane"/>
    <property type="evidence" value="ECO:0007669"/>
    <property type="project" value="UniProtKB-SubCell"/>
</dbReference>
<organism evidence="10 11">
    <name type="scientific">Moorena producens PAL-8-15-08-1</name>
    <dbReference type="NCBI Taxonomy" id="1458985"/>
    <lineage>
        <taxon>Bacteria</taxon>
        <taxon>Bacillati</taxon>
        <taxon>Cyanobacteriota</taxon>
        <taxon>Cyanophyceae</taxon>
        <taxon>Coleofasciculales</taxon>
        <taxon>Coleofasciculaceae</taxon>
        <taxon>Moorena</taxon>
    </lineage>
</organism>
<evidence type="ECO:0000256" key="3">
    <source>
        <dbReference type="ARBA" id="ARBA00022741"/>
    </source>
</evidence>
<feature type="transmembrane region" description="Helical" evidence="7">
    <location>
        <begin position="42"/>
        <end position="68"/>
    </location>
</feature>
<sequence>MSILYRIAEVKLIDSVIRFTKSTKLWQDNHFILREFKFLKQAAFLAIFLTILASMLEGFGLGFILTFLQNITDPNATPIQTGMNWLDMWLLGVNKPFNERIYRISALILITTWFRSAFMFGGRRYSMITQMNLLDRLRKKLFEQLQRLSLGYFSHSRSGALVYSLTTELEKINQAFDVTAVMLTRISLLVVYVTSMFLLSWQLSIASLMLFSLMSVGLSNLVKRLRETSFEVSKSGSNFTSVAVEFINGIRTVKAFASQDFERRRFYNASENVANITIKSASFGFAIEPIAESVATTILIGMIIVAFTIFVPNGQMQAASLLTFLFVLFRLIPIIRLINNARGRLGEFTGPMNNIKELLRTDNKPYLQNGNVEFSGLQRAIKFGSVDFGYDPSNLVLHDITLTINKGETTALVGASGSGKTTLADLIPRFYDPTVGKIIIDGTDLQEFDINSVRRQLAIVSQDTFIFNTSVRNNIAYGSEQADDEAIREAAKLANALDFILDLPEGFDTQLGDRGVRLSGGQRQRLAIARALLRAPEILILDEATSALDSVSERLIQESLEKLSVGRTVITIAHRLSTISKADKVVVLEQGRIVEQGKYQELLEKRGKLWKYHKMQHEVGQKN</sequence>
<evidence type="ECO:0000313" key="10">
    <source>
        <dbReference type="EMBL" id="AOX02131.1"/>
    </source>
</evidence>